<keyword evidence="2" id="KW-1185">Reference proteome</keyword>
<dbReference type="Proteomes" id="UP001412067">
    <property type="component" value="Unassembled WGS sequence"/>
</dbReference>
<evidence type="ECO:0000313" key="1">
    <source>
        <dbReference type="EMBL" id="KAK8960432.1"/>
    </source>
</evidence>
<proteinExistence type="predicted"/>
<accession>A0ABR2M8C7</accession>
<reference evidence="1 2" key="1">
    <citation type="journal article" date="2022" name="Nat. Plants">
        <title>Genomes of leafy and leafless Platanthera orchids illuminate the evolution of mycoheterotrophy.</title>
        <authorList>
            <person name="Li M.H."/>
            <person name="Liu K.W."/>
            <person name="Li Z."/>
            <person name="Lu H.C."/>
            <person name="Ye Q.L."/>
            <person name="Zhang D."/>
            <person name="Wang J.Y."/>
            <person name="Li Y.F."/>
            <person name="Zhong Z.M."/>
            <person name="Liu X."/>
            <person name="Yu X."/>
            <person name="Liu D.K."/>
            <person name="Tu X.D."/>
            <person name="Liu B."/>
            <person name="Hao Y."/>
            <person name="Liao X.Y."/>
            <person name="Jiang Y.T."/>
            <person name="Sun W.H."/>
            <person name="Chen J."/>
            <person name="Chen Y.Q."/>
            <person name="Ai Y."/>
            <person name="Zhai J.W."/>
            <person name="Wu S.S."/>
            <person name="Zhou Z."/>
            <person name="Hsiao Y.Y."/>
            <person name="Wu W.L."/>
            <person name="Chen Y.Y."/>
            <person name="Lin Y.F."/>
            <person name="Hsu J.L."/>
            <person name="Li C.Y."/>
            <person name="Wang Z.W."/>
            <person name="Zhao X."/>
            <person name="Zhong W.Y."/>
            <person name="Ma X.K."/>
            <person name="Ma L."/>
            <person name="Huang J."/>
            <person name="Chen G.Z."/>
            <person name="Huang M.Z."/>
            <person name="Huang L."/>
            <person name="Peng D.H."/>
            <person name="Luo Y.B."/>
            <person name="Zou S.Q."/>
            <person name="Chen S.P."/>
            <person name="Lan S."/>
            <person name="Tsai W.C."/>
            <person name="Van de Peer Y."/>
            <person name="Liu Z.J."/>
        </authorList>
    </citation>
    <scope>NUCLEOTIDE SEQUENCE [LARGE SCALE GENOMIC DNA]</scope>
    <source>
        <strain evidence="1">Lor288</strain>
    </source>
</reference>
<name>A0ABR2M8C7_9ASPA</name>
<gene>
    <name evidence="1" type="ORF">KSP40_PGU003922</name>
</gene>
<evidence type="ECO:0000313" key="2">
    <source>
        <dbReference type="Proteomes" id="UP001412067"/>
    </source>
</evidence>
<sequence length="78" mass="8847">MTYYVAGAASSYAVIFLDRGTKMRVCLAVNYYTDYDTFMHTQEMIVLEDSVYNPGDFRKKALALIVRSGFGYDGPIVR</sequence>
<organism evidence="1 2">
    <name type="scientific">Platanthera guangdongensis</name>
    <dbReference type="NCBI Taxonomy" id="2320717"/>
    <lineage>
        <taxon>Eukaryota</taxon>
        <taxon>Viridiplantae</taxon>
        <taxon>Streptophyta</taxon>
        <taxon>Embryophyta</taxon>
        <taxon>Tracheophyta</taxon>
        <taxon>Spermatophyta</taxon>
        <taxon>Magnoliopsida</taxon>
        <taxon>Liliopsida</taxon>
        <taxon>Asparagales</taxon>
        <taxon>Orchidaceae</taxon>
        <taxon>Orchidoideae</taxon>
        <taxon>Orchideae</taxon>
        <taxon>Orchidinae</taxon>
        <taxon>Platanthera</taxon>
    </lineage>
</organism>
<dbReference type="EMBL" id="JBBWWR010000010">
    <property type="protein sequence ID" value="KAK8960432.1"/>
    <property type="molecule type" value="Genomic_DNA"/>
</dbReference>
<protein>
    <submittedName>
        <fullName evidence="1">Uncharacterized protein</fullName>
    </submittedName>
</protein>
<comment type="caution">
    <text evidence="1">The sequence shown here is derived from an EMBL/GenBank/DDBJ whole genome shotgun (WGS) entry which is preliminary data.</text>
</comment>